<evidence type="ECO:0000256" key="3">
    <source>
        <dbReference type="RuleBase" id="RU000524"/>
    </source>
</evidence>
<dbReference type="PROSITE" id="PS50935">
    <property type="entry name" value="SSB"/>
    <property type="match status" value="1"/>
</dbReference>
<proteinExistence type="predicted"/>
<dbReference type="GO" id="GO:0009295">
    <property type="term" value="C:nucleoid"/>
    <property type="evidence" value="ECO:0007669"/>
    <property type="project" value="TreeGrafter"/>
</dbReference>
<dbReference type="InterPro" id="IPR011344">
    <property type="entry name" value="ssDNA-bd"/>
</dbReference>
<evidence type="ECO:0000313" key="5">
    <source>
        <dbReference type="EMBL" id="MCP2262854.1"/>
    </source>
</evidence>
<protein>
    <recommendedName>
        <fullName evidence="3">Single-stranded DNA-binding protein</fullName>
    </recommendedName>
</protein>
<dbReference type="Proteomes" id="UP001139493">
    <property type="component" value="Unassembled WGS sequence"/>
</dbReference>
<evidence type="ECO:0000256" key="4">
    <source>
        <dbReference type="SAM" id="MobiDB-lite"/>
    </source>
</evidence>
<dbReference type="InterPro" id="IPR012340">
    <property type="entry name" value="NA-bd_OB-fold"/>
</dbReference>
<name>A0A9X2G3Z5_9MICO</name>
<dbReference type="InterPro" id="IPR000424">
    <property type="entry name" value="Primosome_PriB/ssb"/>
</dbReference>
<dbReference type="GO" id="GO:0003697">
    <property type="term" value="F:single-stranded DNA binding"/>
    <property type="evidence" value="ECO:0007669"/>
    <property type="project" value="InterPro"/>
</dbReference>
<gene>
    <name evidence="5" type="ORF">APR03_000177</name>
</gene>
<organism evidence="5 6">
    <name type="scientific">Promicromonospora thailandica</name>
    <dbReference type="NCBI Taxonomy" id="765201"/>
    <lineage>
        <taxon>Bacteria</taxon>
        <taxon>Bacillati</taxon>
        <taxon>Actinomycetota</taxon>
        <taxon>Actinomycetes</taxon>
        <taxon>Micrococcales</taxon>
        <taxon>Promicromonosporaceae</taxon>
        <taxon>Promicromonospora</taxon>
    </lineage>
</organism>
<dbReference type="PANTHER" id="PTHR10302">
    <property type="entry name" value="SINGLE-STRANDED DNA-BINDING PROTEIN"/>
    <property type="match status" value="1"/>
</dbReference>
<dbReference type="SUPFAM" id="SSF50249">
    <property type="entry name" value="Nucleic acid-binding proteins"/>
    <property type="match status" value="1"/>
</dbReference>
<dbReference type="AlphaFoldDB" id="A0A9X2G3Z5"/>
<evidence type="ECO:0000256" key="1">
    <source>
        <dbReference type="ARBA" id="ARBA00023125"/>
    </source>
</evidence>
<dbReference type="Pfam" id="PF00436">
    <property type="entry name" value="SSB"/>
    <property type="match status" value="1"/>
</dbReference>
<dbReference type="GO" id="GO:0006260">
    <property type="term" value="P:DNA replication"/>
    <property type="evidence" value="ECO:0007669"/>
    <property type="project" value="InterPro"/>
</dbReference>
<dbReference type="Gene3D" id="2.40.50.140">
    <property type="entry name" value="Nucleic acid-binding proteins"/>
    <property type="match status" value="1"/>
</dbReference>
<evidence type="ECO:0000256" key="2">
    <source>
        <dbReference type="PROSITE-ProRule" id="PRU00252"/>
    </source>
</evidence>
<dbReference type="PANTHER" id="PTHR10302:SF27">
    <property type="entry name" value="SINGLE-STRANDED DNA-BINDING PROTEIN"/>
    <property type="match status" value="1"/>
</dbReference>
<comment type="caution">
    <text evidence="5">The sequence shown here is derived from an EMBL/GenBank/DDBJ whole genome shotgun (WGS) entry which is preliminary data.</text>
</comment>
<keyword evidence="6" id="KW-1185">Reference proteome</keyword>
<dbReference type="EMBL" id="JAMTCS010000001">
    <property type="protein sequence ID" value="MCP2262854.1"/>
    <property type="molecule type" value="Genomic_DNA"/>
</dbReference>
<dbReference type="CDD" id="cd04496">
    <property type="entry name" value="SSB_OBF"/>
    <property type="match status" value="1"/>
</dbReference>
<reference evidence="5" key="1">
    <citation type="submission" date="2022-06" db="EMBL/GenBank/DDBJ databases">
        <title>Genomic Encyclopedia of Archaeal and Bacterial Type Strains, Phase II (KMG-II): from individual species to whole genera.</title>
        <authorList>
            <person name="Goeker M."/>
        </authorList>
    </citation>
    <scope>NUCLEOTIDE SEQUENCE</scope>
    <source>
        <strain evidence="5">DSM 26652</strain>
    </source>
</reference>
<keyword evidence="1 2" id="KW-0238">DNA-binding</keyword>
<dbReference type="NCBIfam" id="TIGR00621">
    <property type="entry name" value="ssb"/>
    <property type="match status" value="1"/>
</dbReference>
<accession>A0A9X2G3Z5</accession>
<sequence length="181" mass="19472">MLGTDRPLGPVRDTQEGPMKDVMVTVSGFVGNNPALHVNPAKDRQWTTFRVASTRRYVNDDGEWTDGRTLWFTVKAWQAAAANVARSVRKGDPVVVTGRLEIDEWTGPDGQERMTLEIAASAVGIDATRGKVEFSRMVHHGPLGAPDPFAVDAPAGDDEPAPDTGAAPEPEGEGQRELVNA</sequence>
<evidence type="ECO:0000313" key="6">
    <source>
        <dbReference type="Proteomes" id="UP001139493"/>
    </source>
</evidence>
<feature type="region of interest" description="Disordered" evidence="4">
    <location>
        <begin position="142"/>
        <end position="181"/>
    </location>
</feature>